<reference evidence="4" key="1">
    <citation type="submission" date="2017-09" db="EMBL/GenBank/DDBJ databases">
        <title>Depth-based differentiation of microbial function through sediment-hosted aquifers and enrichment of novel symbionts in the deep terrestrial subsurface.</title>
        <authorList>
            <person name="Probst A.J."/>
            <person name="Ladd B."/>
            <person name="Jarett J.K."/>
            <person name="Geller-Mcgrath D.E."/>
            <person name="Sieber C.M.K."/>
            <person name="Emerson J.B."/>
            <person name="Anantharaman K."/>
            <person name="Thomas B.C."/>
            <person name="Malmstrom R."/>
            <person name="Stieglmeier M."/>
            <person name="Klingl A."/>
            <person name="Woyke T."/>
            <person name="Ryan C.M."/>
            <person name="Banfield J.F."/>
        </authorList>
    </citation>
    <scope>NUCLEOTIDE SEQUENCE [LARGE SCALE GENOMIC DNA]</scope>
</reference>
<feature type="compositionally biased region" description="Polar residues" evidence="1">
    <location>
        <begin position="1"/>
        <end position="10"/>
    </location>
</feature>
<gene>
    <name evidence="3" type="ORF">COT54_00040</name>
</gene>
<evidence type="ECO:0000256" key="2">
    <source>
        <dbReference type="SAM" id="Phobius"/>
    </source>
</evidence>
<keyword evidence="2" id="KW-0812">Transmembrane</keyword>
<evidence type="ECO:0000256" key="1">
    <source>
        <dbReference type="SAM" id="MobiDB-lite"/>
    </source>
</evidence>
<keyword evidence="2" id="KW-1133">Transmembrane helix</keyword>
<keyword evidence="2" id="KW-0472">Membrane</keyword>
<dbReference type="EMBL" id="PEYY01000001">
    <property type="protein sequence ID" value="PIS18299.1"/>
    <property type="molecule type" value="Genomic_DNA"/>
</dbReference>
<feature type="region of interest" description="Disordered" evidence="1">
    <location>
        <begin position="1"/>
        <end position="24"/>
    </location>
</feature>
<feature type="region of interest" description="Disordered" evidence="1">
    <location>
        <begin position="51"/>
        <end position="83"/>
    </location>
</feature>
<sequence length="471" mass="48378">MTDPQDSIDQALQPTPPVAPPIVPPVVPPPLPELPVAPSVASVAVGDDTPLAFVTPPPATPPSTTPINTPPPTPLVPPEEPPKKGGKGKIIGVVIGFFLLLAGLGGGFYFYSNYLPASQLTIAGVFVDSLTKDQCNGCYNGGNLVWRKGACKVSGTCDGGNTQGQGHSTVVPCDTDGSVACGACGGFCIIPIDKTCNEMGVIKCGESPVFGASCSTTKDTQFFKSCTCGGTQYYFDSDGICNADDPKAKDTKDPSYYDTYGLCGVVKTAGCSGSKDTGGNGTSCKFTCDSNGCSCDAGDTNCSVYHWKCDRNSGLSGGCQDGTPKVGKSATFNASCGSEQIDVRCGAGSVGFRTKTYQTVCGEKPSQPPTTPDYSMSCTGLTKDVAMPVVGSKITFTCAGSTVPAAGASLLKYTFRYNIDGGAWKDLANKTDSTAELTIAACGTYGVQCKACATYNGTTICDPVWQGATAQ</sequence>
<feature type="compositionally biased region" description="Pro residues" evidence="1">
    <location>
        <begin position="55"/>
        <end position="79"/>
    </location>
</feature>
<dbReference type="AlphaFoldDB" id="A0A2H0X297"/>
<accession>A0A2H0X297</accession>
<evidence type="ECO:0000313" key="4">
    <source>
        <dbReference type="Proteomes" id="UP000229574"/>
    </source>
</evidence>
<organism evidence="3 4">
    <name type="scientific">Candidatus Collierbacteria bacterium CG09_land_8_20_14_0_10_46_12</name>
    <dbReference type="NCBI Taxonomy" id="1974533"/>
    <lineage>
        <taxon>Bacteria</taxon>
        <taxon>Candidatus Collieribacteriota</taxon>
    </lineage>
</organism>
<comment type="caution">
    <text evidence="3">The sequence shown here is derived from an EMBL/GenBank/DDBJ whole genome shotgun (WGS) entry which is preliminary data.</text>
</comment>
<protein>
    <submittedName>
        <fullName evidence="3">Uncharacterized protein</fullName>
    </submittedName>
</protein>
<name>A0A2H0X297_9BACT</name>
<feature type="transmembrane region" description="Helical" evidence="2">
    <location>
        <begin position="90"/>
        <end position="111"/>
    </location>
</feature>
<feature type="compositionally biased region" description="Pro residues" evidence="1">
    <location>
        <begin position="14"/>
        <end position="24"/>
    </location>
</feature>
<evidence type="ECO:0000313" key="3">
    <source>
        <dbReference type="EMBL" id="PIS18299.1"/>
    </source>
</evidence>
<proteinExistence type="predicted"/>
<dbReference type="Proteomes" id="UP000229574">
    <property type="component" value="Unassembled WGS sequence"/>
</dbReference>